<feature type="transmembrane region" description="Helical" evidence="1">
    <location>
        <begin position="64"/>
        <end position="83"/>
    </location>
</feature>
<dbReference type="Proteomes" id="UP000024635">
    <property type="component" value="Unassembled WGS sequence"/>
</dbReference>
<keyword evidence="1" id="KW-0812">Transmembrane</keyword>
<reference evidence="3" key="1">
    <citation type="journal article" date="2015" name="Nat. Genet.">
        <title>The genome and transcriptome of the zoonotic hookworm Ancylostoma ceylanicum identify infection-specific gene families.</title>
        <authorList>
            <person name="Schwarz E.M."/>
            <person name="Hu Y."/>
            <person name="Antoshechkin I."/>
            <person name="Miller M.M."/>
            <person name="Sternberg P.W."/>
            <person name="Aroian R.V."/>
        </authorList>
    </citation>
    <scope>NUCLEOTIDE SEQUENCE</scope>
    <source>
        <strain evidence="3">HY135</strain>
    </source>
</reference>
<name>A0A016UH01_9BILA</name>
<evidence type="ECO:0000256" key="1">
    <source>
        <dbReference type="SAM" id="Phobius"/>
    </source>
</evidence>
<proteinExistence type="predicted"/>
<keyword evidence="3" id="KW-1185">Reference proteome</keyword>
<evidence type="ECO:0000313" key="3">
    <source>
        <dbReference type="Proteomes" id="UP000024635"/>
    </source>
</evidence>
<comment type="caution">
    <text evidence="2">The sequence shown here is derived from an EMBL/GenBank/DDBJ whole genome shotgun (WGS) entry which is preliminary data.</text>
</comment>
<evidence type="ECO:0000313" key="2">
    <source>
        <dbReference type="EMBL" id="EYC13898.1"/>
    </source>
</evidence>
<accession>A0A016UH01</accession>
<feature type="transmembrane region" description="Helical" evidence="1">
    <location>
        <begin position="95"/>
        <end position="112"/>
    </location>
</feature>
<feature type="transmembrane region" description="Helical" evidence="1">
    <location>
        <begin position="118"/>
        <end position="137"/>
    </location>
</feature>
<dbReference type="AlphaFoldDB" id="A0A016UH01"/>
<organism evidence="2 3">
    <name type="scientific">Ancylostoma ceylanicum</name>
    <dbReference type="NCBI Taxonomy" id="53326"/>
    <lineage>
        <taxon>Eukaryota</taxon>
        <taxon>Metazoa</taxon>
        <taxon>Ecdysozoa</taxon>
        <taxon>Nematoda</taxon>
        <taxon>Chromadorea</taxon>
        <taxon>Rhabditida</taxon>
        <taxon>Rhabditina</taxon>
        <taxon>Rhabditomorpha</taxon>
        <taxon>Strongyloidea</taxon>
        <taxon>Ancylostomatidae</taxon>
        <taxon>Ancylostomatinae</taxon>
        <taxon>Ancylostoma</taxon>
    </lineage>
</organism>
<protein>
    <submittedName>
        <fullName evidence="2">Uncharacterized protein</fullName>
    </submittedName>
</protein>
<keyword evidence="1" id="KW-1133">Transmembrane helix</keyword>
<gene>
    <name evidence="2" type="primary">Acey_s0042.g589</name>
    <name evidence="2" type="ORF">Y032_0042g589</name>
</gene>
<keyword evidence="1" id="KW-0472">Membrane</keyword>
<sequence>MKSKSGRGNLYKCDPRCEVRQSSNDEFLLHPLRIPPRRQPADPSKLPTLWILQRFVAEFTMFPIFPFIFTSVFPPGSTFILPFSKIAHLQITRHLDTMALLILTHTLLLPTVHILMDIHTHCIPTTIILVLLFAMLLSHSKEVRSALFELEKNDSDLSQRTAISLRPA</sequence>
<dbReference type="EMBL" id="JARK01001378">
    <property type="protein sequence ID" value="EYC13898.1"/>
    <property type="molecule type" value="Genomic_DNA"/>
</dbReference>